<accession>G4ZM01</accession>
<dbReference type="GeneID" id="20642115"/>
<dbReference type="KEGG" id="psoj:PHYSODRAFT_302095"/>
<keyword evidence="2" id="KW-1185">Reference proteome</keyword>
<organism evidence="1 2">
    <name type="scientific">Phytophthora sojae (strain P6497)</name>
    <name type="common">Soybean stem and root rot agent</name>
    <name type="synonym">Phytophthora megasperma f. sp. glycines</name>
    <dbReference type="NCBI Taxonomy" id="1094619"/>
    <lineage>
        <taxon>Eukaryota</taxon>
        <taxon>Sar</taxon>
        <taxon>Stramenopiles</taxon>
        <taxon>Oomycota</taxon>
        <taxon>Peronosporomycetes</taxon>
        <taxon>Peronosporales</taxon>
        <taxon>Peronosporaceae</taxon>
        <taxon>Phytophthora</taxon>
    </lineage>
</organism>
<proteinExistence type="predicted"/>
<dbReference type="AlphaFoldDB" id="G4ZM01"/>
<evidence type="ECO:0000313" key="2">
    <source>
        <dbReference type="Proteomes" id="UP000002640"/>
    </source>
</evidence>
<name>G4ZM01_PHYSP</name>
<reference evidence="1 2" key="1">
    <citation type="journal article" date="2006" name="Science">
        <title>Phytophthora genome sequences uncover evolutionary origins and mechanisms of pathogenesis.</title>
        <authorList>
            <person name="Tyler B.M."/>
            <person name="Tripathy S."/>
            <person name="Zhang X."/>
            <person name="Dehal P."/>
            <person name="Jiang R.H."/>
            <person name="Aerts A."/>
            <person name="Arredondo F.D."/>
            <person name="Baxter L."/>
            <person name="Bensasson D."/>
            <person name="Beynon J.L."/>
            <person name="Chapman J."/>
            <person name="Damasceno C.M."/>
            <person name="Dorrance A.E."/>
            <person name="Dou D."/>
            <person name="Dickerman A.W."/>
            <person name="Dubchak I.L."/>
            <person name="Garbelotto M."/>
            <person name="Gijzen M."/>
            <person name="Gordon S.G."/>
            <person name="Govers F."/>
            <person name="Grunwald N.J."/>
            <person name="Huang W."/>
            <person name="Ivors K.L."/>
            <person name="Jones R.W."/>
            <person name="Kamoun S."/>
            <person name="Krampis K."/>
            <person name="Lamour K.H."/>
            <person name="Lee M.K."/>
            <person name="McDonald W.H."/>
            <person name="Medina M."/>
            <person name="Meijer H.J."/>
            <person name="Nordberg E.K."/>
            <person name="Maclean D.J."/>
            <person name="Ospina-Giraldo M.D."/>
            <person name="Morris P.F."/>
            <person name="Phuntumart V."/>
            <person name="Putnam N.H."/>
            <person name="Rash S."/>
            <person name="Rose J.K."/>
            <person name="Sakihama Y."/>
            <person name="Salamov A.A."/>
            <person name="Savidor A."/>
            <person name="Scheuring C.F."/>
            <person name="Smith B.M."/>
            <person name="Sobral B.W."/>
            <person name="Terry A."/>
            <person name="Torto-Alalibo T.A."/>
            <person name="Win J."/>
            <person name="Xu Z."/>
            <person name="Zhang H."/>
            <person name="Grigoriev I.V."/>
            <person name="Rokhsar D.S."/>
            <person name="Boore J.L."/>
        </authorList>
    </citation>
    <scope>NUCLEOTIDE SEQUENCE [LARGE SCALE GENOMIC DNA]</scope>
    <source>
        <strain evidence="1 2">P6497</strain>
    </source>
</reference>
<gene>
    <name evidence="1" type="ORF">PHYSODRAFT_302095</name>
</gene>
<dbReference type="RefSeq" id="XP_009529379.1">
    <property type="nucleotide sequence ID" value="XM_009531084.1"/>
</dbReference>
<dbReference type="InParanoid" id="G4ZM01"/>
<sequence>MSVKGLRGVGKGIGEIPIVSLTMLMCVCSVERLANDRGSRVTFVDAFMQPHLSVYSQKLDMLDAFRKGCRVVRITVWDPKQRSVARPRFQVGGVCELKKIHGLKFYHDHLQGSVQALGLTNPGLIEEYQDFETALRARAEHQSNEEAEALMP</sequence>
<dbReference type="Proteomes" id="UP000002640">
    <property type="component" value="Unassembled WGS sequence"/>
</dbReference>
<evidence type="ECO:0000313" key="1">
    <source>
        <dbReference type="EMBL" id="EGZ15630.1"/>
    </source>
</evidence>
<dbReference type="EMBL" id="JH159155">
    <property type="protein sequence ID" value="EGZ15630.1"/>
    <property type="molecule type" value="Genomic_DNA"/>
</dbReference>
<protein>
    <submittedName>
        <fullName evidence="1">Uncharacterized protein</fullName>
    </submittedName>
</protein>